<organism evidence="3 4">
    <name type="scientific">Amycolatopsis vancoresmycina DSM 44592</name>
    <dbReference type="NCBI Taxonomy" id="1292037"/>
    <lineage>
        <taxon>Bacteria</taxon>
        <taxon>Bacillati</taxon>
        <taxon>Actinomycetota</taxon>
        <taxon>Actinomycetes</taxon>
        <taxon>Pseudonocardiales</taxon>
        <taxon>Pseudonocardiaceae</taxon>
        <taxon>Amycolatopsis</taxon>
    </lineage>
</organism>
<dbReference type="InterPro" id="IPR036291">
    <property type="entry name" value="NAD(P)-bd_dom_sf"/>
</dbReference>
<feature type="non-terminal residue" evidence="3">
    <location>
        <position position="1"/>
    </location>
</feature>
<dbReference type="InterPro" id="IPR057326">
    <property type="entry name" value="KR_dom"/>
</dbReference>
<dbReference type="PANTHER" id="PTHR43775">
    <property type="entry name" value="FATTY ACID SYNTHASE"/>
    <property type="match status" value="1"/>
</dbReference>
<sequence length="197" mass="19755">GQRVACDAADRDALAGLLAGRSLTGVVHAAGVLDDGLLTSLDPAKLADVLRPKVAAAMTLHELTRDADLALFVLFSAAAGVFGTAGQGNYAAANTALDALAAHRRALGLPGVSLAWGLWAEASGMTGHLGAADLARMSRGGMSGLSDADGLALFDAAIARGETLAIPARLDLSAADGPVPPLLRGLVRTTRRTAAVA</sequence>
<keyword evidence="1" id="KW-0808">Transferase</keyword>
<dbReference type="RefSeq" id="WP_004558898.1">
    <property type="nucleotide sequence ID" value="NZ_AOUO01000521.1"/>
</dbReference>
<evidence type="ECO:0000256" key="1">
    <source>
        <dbReference type="ARBA" id="ARBA00022679"/>
    </source>
</evidence>
<keyword evidence="4" id="KW-1185">Reference proteome</keyword>
<evidence type="ECO:0000313" key="4">
    <source>
        <dbReference type="Proteomes" id="UP000014139"/>
    </source>
</evidence>
<dbReference type="Pfam" id="PF08659">
    <property type="entry name" value="KR"/>
    <property type="match status" value="1"/>
</dbReference>
<dbReference type="GO" id="GO:0006633">
    <property type="term" value="P:fatty acid biosynthetic process"/>
    <property type="evidence" value="ECO:0007669"/>
    <property type="project" value="TreeGrafter"/>
</dbReference>
<feature type="domain" description="Ketoreductase" evidence="2">
    <location>
        <begin position="1"/>
        <end position="122"/>
    </location>
</feature>
<dbReference type="EMBL" id="AOUO01000521">
    <property type="protein sequence ID" value="EOD64311.1"/>
    <property type="molecule type" value="Genomic_DNA"/>
</dbReference>
<feature type="non-terminal residue" evidence="3">
    <location>
        <position position="197"/>
    </location>
</feature>
<protein>
    <submittedName>
        <fullName evidence="3">Beta-ketoacyl synthase</fullName>
    </submittedName>
</protein>
<dbReference type="Gene3D" id="3.40.50.720">
    <property type="entry name" value="NAD(P)-binding Rossmann-like Domain"/>
    <property type="match status" value="1"/>
</dbReference>
<dbReference type="SUPFAM" id="SSF51735">
    <property type="entry name" value="NAD(P)-binding Rossmann-fold domains"/>
    <property type="match status" value="1"/>
</dbReference>
<proteinExistence type="predicted"/>
<dbReference type="AlphaFoldDB" id="R1HVC3"/>
<comment type="caution">
    <text evidence="3">The sequence shown here is derived from an EMBL/GenBank/DDBJ whole genome shotgun (WGS) entry which is preliminary data.</text>
</comment>
<dbReference type="GO" id="GO:0004312">
    <property type="term" value="F:fatty acid synthase activity"/>
    <property type="evidence" value="ECO:0007669"/>
    <property type="project" value="TreeGrafter"/>
</dbReference>
<evidence type="ECO:0000313" key="3">
    <source>
        <dbReference type="EMBL" id="EOD64311.1"/>
    </source>
</evidence>
<accession>R1HVC3</accession>
<dbReference type="Proteomes" id="UP000014139">
    <property type="component" value="Unassembled WGS sequence"/>
</dbReference>
<dbReference type="SMART" id="SM00822">
    <property type="entry name" value="PKS_KR"/>
    <property type="match status" value="1"/>
</dbReference>
<dbReference type="PANTHER" id="PTHR43775:SF51">
    <property type="entry name" value="INACTIVE PHENOLPHTHIOCEROL SYNTHESIS POLYKETIDE SYNTHASE TYPE I PKS1-RELATED"/>
    <property type="match status" value="1"/>
</dbReference>
<name>R1HVC3_9PSEU</name>
<dbReference type="InterPro" id="IPR050091">
    <property type="entry name" value="PKS_NRPS_Biosynth_Enz"/>
</dbReference>
<dbReference type="InterPro" id="IPR013968">
    <property type="entry name" value="PKS_KR"/>
</dbReference>
<evidence type="ECO:0000259" key="2">
    <source>
        <dbReference type="SMART" id="SM00822"/>
    </source>
</evidence>
<gene>
    <name evidence="3" type="ORF">H480_32473</name>
</gene>
<reference evidence="3 4" key="1">
    <citation type="submission" date="2013-02" db="EMBL/GenBank/DDBJ databases">
        <title>Draft genome sequence of Amycolatopsis vancoresmycina strain DSM 44592T.</title>
        <authorList>
            <person name="Kumar S."/>
            <person name="Kaur N."/>
            <person name="Kaur C."/>
            <person name="Raghava G.P.S."/>
            <person name="Mayilraj S."/>
        </authorList>
    </citation>
    <scope>NUCLEOTIDE SEQUENCE [LARGE SCALE GENOMIC DNA]</scope>
    <source>
        <strain evidence="3 4">DSM 44592</strain>
    </source>
</reference>
<dbReference type="OrthoDB" id="4539607at2"/>